<proteinExistence type="inferred from homology"/>
<gene>
    <name evidence="4 10" type="primary">ftsZ</name>
    <name evidence="10" type="ORF">VJ786_05360</name>
</gene>
<feature type="binding site" evidence="4">
    <location>
        <position position="145"/>
    </location>
    <ligand>
        <name>GTP</name>
        <dbReference type="ChEBI" id="CHEBI:37565"/>
    </ligand>
</feature>
<dbReference type="Gene3D" id="3.40.50.1440">
    <property type="entry name" value="Tubulin/FtsZ, GTPase domain"/>
    <property type="match status" value="1"/>
</dbReference>
<dbReference type="InterPro" id="IPR020805">
    <property type="entry name" value="Cell_div_FtsZ_CS"/>
</dbReference>
<keyword evidence="4" id="KW-0963">Cytoplasm</keyword>
<keyword evidence="11" id="KW-1185">Reference proteome</keyword>
<evidence type="ECO:0000256" key="2">
    <source>
        <dbReference type="ARBA" id="ARBA00022741"/>
    </source>
</evidence>
<evidence type="ECO:0000259" key="8">
    <source>
        <dbReference type="SMART" id="SM00864"/>
    </source>
</evidence>
<protein>
    <recommendedName>
        <fullName evidence="4 5">Cell division protein FtsZ</fullName>
    </recommendedName>
</protein>
<feature type="binding site" evidence="4">
    <location>
        <begin position="110"/>
        <end position="112"/>
    </location>
    <ligand>
        <name>GTP</name>
        <dbReference type="ChEBI" id="CHEBI:37565"/>
    </ligand>
</feature>
<evidence type="ECO:0000256" key="5">
    <source>
        <dbReference type="NCBIfam" id="TIGR00065"/>
    </source>
</evidence>
<comment type="subunit">
    <text evidence="4">Homodimer. Polymerizes to form a dynamic ring structure in a strictly GTP-dependent manner. Interacts directly with several other division proteins.</text>
</comment>
<comment type="function">
    <text evidence="4 6">Essential cell division protein that forms a contractile ring structure (Z ring) at the future cell division site. The regulation of the ring assembly controls the timing and the location of cell division. One of the functions of the FtsZ ring is to recruit other cell division proteins to the septum to produce a new cell wall between the dividing cells. Binds GTP and shows GTPase activity.</text>
</comment>
<organism evidence="10 11">
    <name type="scientific">Sphingobacterium tenebrionis</name>
    <dbReference type="NCBI Taxonomy" id="3111775"/>
    <lineage>
        <taxon>Bacteria</taxon>
        <taxon>Pseudomonadati</taxon>
        <taxon>Bacteroidota</taxon>
        <taxon>Sphingobacteriia</taxon>
        <taxon>Sphingobacteriales</taxon>
        <taxon>Sphingobacteriaceae</taxon>
        <taxon>Sphingobacterium</taxon>
    </lineage>
</organism>
<comment type="subcellular location">
    <subcellularLocation>
        <location evidence="4">Cytoplasm</location>
    </subcellularLocation>
    <text evidence="4">Assembles at midcell at the inner surface of the cytoplasmic membrane.</text>
</comment>
<comment type="caution">
    <text evidence="10">The sequence shown here is derived from an EMBL/GenBank/DDBJ whole genome shotgun (WGS) entry which is preliminary data.</text>
</comment>
<sequence>MSIQFEMLKENSSIIKVIGVGGGGGNAVNHMYKQGISGVDFIVCNTDAQALELSPIPNKVQLGASLTEGMGAGADPDVGENSAIESIEDIKRMLGTNTKMLFITAGMGGGTGTGASPVLAKAAKELGILTVAIVTTPFTFEGKRRRMQAEDGLEELRKYVDSYLVISNDRLREIFGNLTMTAAFAKADDILTTAAKGIAEIITIPGYVNVDFKDVRTVMNDSGVAIMGNAVAKGEQRALDAVTGALASPLLKDNEIEGARYILLNITSGTREVTMDEVAIVTDYIQEKAGLSADLIWGNCIDEDYDEELSVTIIATGFQTAEERVKEKEKEKIAIPLTPEVQTSAFVKPVATNQFVERTAQEPSAFVKTTQPAEPTAPQGPQADLFSNKVASASQANAVENKEPNLIRHTLELEDSNDVEEVEEDPNPHGFELKTSPSIFEFKLPTVFDAYKTNEEPEEVAPQAQAPIQSPLQAEPQPKAEVELEEAIKEESNFEDQLMKTKERILRLKELSMKLKSSNGLQELENEPAYKRKQKTLDDVPHSSQSQVSRFTLSFDDGETEIRPNNSFLHDNVD</sequence>
<dbReference type="InterPro" id="IPR024757">
    <property type="entry name" value="FtsZ_C"/>
</dbReference>
<dbReference type="PANTHER" id="PTHR30314">
    <property type="entry name" value="CELL DIVISION PROTEIN FTSZ-RELATED"/>
    <property type="match status" value="1"/>
</dbReference>
<evidence type="ECO:0000259" key="9">
    <source>
        <dbReference type="SMART" id="SM00865"/>
    </source>
</evidence>
<evidence type="ECO:0000313" key="10">
    <source>
        <dbReference type="EMBL" id="MEI5984328.1"/>
    </source>
</evidence>
<evidence type="ECO:0000313" key="11">
    <source>
        <dbReference type="Proteomes" id="UP001363035"/>
    </source>
</evidence>
<dbReference type="SMART" id="SM00865">
    <property type="entry name" value="Tubulin_C"/>
    <property type="match status" value="1"/>
</dbReference>
<dbReference type="PANTHER" id="PTHR30314:SF3">
    <property type="entry name" value="MITOCHONDRIAL DIVISION PROTEIN FSZA"/>
    <property type="match status" value="1"/>
</dbReference>
<dbReference type="InterPro" id="IPR003008">
    <property type="entry name" value="Tubulin_FtsZ_GTPase"/>
</dbReference>
<dbReference type="InterPro" id="IPR037103">
    <property type="entry name" value="Tubulin/FtsZ-like_C"/>
</dbReference>
<feature type="compositionally biased region" description="Polar residues" evidence="7">
    <location>
        <begin position="542"/>
        <end position="552"/>
    </location>
</feature>
<feature type="region of interest" description="Disordered" evidence="7">
    <location>
        <begin position="517"/>
        <end position="574"/>
    </location>
</feature>
<feature type="compositionally biased region" description="Polar residues" evidence="7">
    <location>
        <begin position="563"/>
        <end position="574"/>
    </location>
</feature>
<dbReference type="PROSITE" id="PS01135">
    <property type="entry name" value="FTSZ_2"/>
    <property type="match status" value="1"/>
</dbReference>
<dbReference type="RefSeq" id="WP_099366906.1">
    <property type="nucleotide sequence ID" value="NZ_JAYLLN010000008.1"/>
</dbReference>
<keyword evidence="4 6" id="KW-0717">Septation</keyword>
<accession>A0ABU8I3X9</accession>
<dbReference type="NCBIfam" id="TIGR00065">
    <property type="entry name" value="ftsZ"/>
    <property type="match status" value="1"/>
</dbReference>
<feature type="domain" description="Tubulin/FtsZ GTPase" evidence="8">
    <location>
        <begin position="14"/>
        <end position="206"/>
    </location>
</feature>
<evidence type="ECO:0000256" key="7">
    <source>
        <dbReference type="SAM" id="MobiDB-lite"/>
    </source>
</evidence>
<feature type="binding site" evidence="4">
    <location>
        <position position="188"/>
    </location>
    <ligand>
        <name>GTP</name>
        <dbReference type="ChEBI" id="CHEBI:37565"/>
    </ligand>
</feature>
<feature type="domain" description="Tubulin/FtsZ 2-layer sandwich" evidence="9">
    <location>
        <begin position="208"/>
        <end position="327"/>
    </location>
</feature>
<reference evidence="10 11" key="1">
    <citation type="submission" date="2024-01" db="EMBL/GenBank/DDBJ databases">
        <title>Sphingobacterium tenebrionis sp. nov., a novel endophyte isolated from tenebrio molitor intestines.</title>
        <authorList>
            <person name="Zhang C."/>
        </authorList>
    </citation>
    <scope>NUCLEOTIDE SEQUENCE [LARGE SCALE GENOMIC DNA]</scope>
    <source>
        <strain evidence="10 11">PU5-4</strain>
    </source>
</reference>
<feature type="region of interest" description="Disordered" evidence="7">
    <location>
        <begin position="456"/>
        <end position="481"/>
    </location>
</feature>
<dbReference type="PRINTS" id="PR00423">
    <property type="entry name" value="CELLDVISFTSZ"/>
</dbReference>
<dbReference type="SUPFAM" id="SSF52490">
    <property type="entry name" value="Tubulin nucleotide-binding domain-like"/>
    <property type="match status" value="1"/>
</dbReference>
<dbReference type="InterPro" id="IPR045061">
    <property type="entry name" value="FtsZ/CetZ"/>
</dbReference>
<keyword evidence="3 4" id="KW-0342">GTP-binding</keyword>
<keyword evidence="2 4" id="KW-0547">Nucleotide-binding</keyword>
<comment type="similarity">
    <text evidence="1 4 6">Belongs to the FtsZ family.</text>
</comment>
<dbReference type="PROSITE" id="PS01134">
    <property type="entry name" value="FTSZ_1"/>
    <property type="match status" value="1"/>
</dbReference>
<dbReference type="SUPFAM" id="SSF55307">
    <property type="entry name" value="Tubulin C-terminal domain-like"/>
    <property type="match status" value="1"/>
</dbReference>
<dbReference type="CDD" id="cd02201">
    <property type="entry name" value="FtsZ_type1"/>
    <property type="match status" value="1"/>
</dbReference>
<feature type="binding site" evidence="4">
    <location>
        <position position="141"/>
    </location>
    <ligand>
        <name>GTP</name>
        <dbReference type="ChEBI" id="CHEBI:37565"/>
    </ligand>
</feature>
<keyword evidence="4 6" id="KW-0131">Cell cycle</keyword>
<dbReference type="InterPro" id="IPR036525">
    <property type="entry name" value="Tubulin/FtsZ_GTPase_sf"/>
</dbReference>
<dbReference type="Gene3D" id="3.30.1330.20">
    <property type="entry name" value="Tubulin/FtsZ, C-terminal domain"/>
    <property type="match status" value="1"/>
</dbReference>
<dbReference type="InterPro" id="IPR000158">
    <property type="entry name" value="Cell_div_FtsZ"/>
</dbReference>
<dbReference type="InterPro" id="IPR008280">
    <property type="entry name" value="Tub_FtsZ_C"/>
</dbReference>
<dbReference type="HAMAP" id="MF_00909">
    <property type="entry name" value="FtsZ"/>
    <property type="match status" value="1"/>
</dbReference>
<evidence type="ECO:0000256" key="4">
    <source>
        <dbReference type="HAMAP-Rule" id="MF_00909"/>
    </source>
</evidence>
<dbReference type="Proteomes" id="UP001363035">
    <property type="component" value="Unassembled WGS sequence"/>
</dbReference>
<feature type="compositionally biased region" description="Low complexity" evidence="7">
    <location>
        <begin position="460"/>
        <end position="469"/>
    </location>
</feature>
<dbReference type="Pfam" id="PF12327">
    <property type="entry name" value="FtsZ_C"/>
    <property type="match status" value="1"/>
</dbReference>
<evidence type="ECO:0000256" key="3">
    <source>
        <dbReference type="ARBA" id="ARBA00023134"/>
    </source>
</evidence>
<name>A0ABU8I3X9_9SPHI</name>
<dbReference type="Pfam" id="PF00091">
    <property type="entry name" value="Tubulin"/>
    <property type="match status" value="1"/>
</dbReference>
<dbReference type="SMART" id="SM00864">
    <property type="entry name" value="Tubulin"/>
    <property type="match status" value="1"/>
</dbReference>
<evidence type="ECO:0000256" key="1">
    <source>
        <dbReference type="ARBA" id="ARBA00009690"/>
    </source>
</evidence>
<evidence type="ECO:0000256" key="6">
    <source>
        <dbReference type="RuleBase" id="RU000631"/>
    </source>
</evidence>
<feature type="binding site" evidence="4">
    <location>
        <begin position="22"/>
        <end position="26"/>
    </location>
    <ligand>
        <name>GTP</name>
        <dbReference type="ChEBI" id="CHEBI:37565"/>
    </ligand>
</feature>
<keyword evidence="4 6" id="KW-0132">Cell division</keyword>
<dbReference type="InterPro" id="IPR018316">
    <property type="entry name" value="Tubulin/FtsZ_2-layer-sand-dom"/>
</dbReference>
<dbReference type="EMBL" id="JAYLLN010000008">
    <property type="protein sequence ID" value="MEI5984328.1"/>
    <property type="molecule type" value="Genomic_DNA"/>
</dbReference>
<dbReference type="GO" id="GO:0051301">
    <property type="term" value="P:cell division"/>
    <property type="evidence" value="ECO:0007669"/>
    <property type="project" value="UniProtKB-KW"/>
</dbReference>